<dbReference type="Gene3D" id="1.10.530.40">
    <property type="match status" value="1"/>
</dbReference>
<comment type="catalytic activity">
    <reaction evidence="3">
        <text>Hydrolysis of (1-&gt;4)-beta-linkages between N-acetylmuramic acid and N-acetyl-D-glucosamine residues in a peptidoglycan and between N-acetyl-D-glucosamine residues in chitodextrins.</text>
        <dbReference type="EC" id="3.2.1.17"/>
    </reaction>
</comment>
<comment type="similarity">
    <text evidence="3">Belongs to the glycosyl hydrolase 24 family.</text>
</comment>
<dbReference type="Pfam" id="PF00959">
    <property type="entry name" value="Phage_lysozyme"/>
    <property type="match status" value="1"/>
</dbReference>
<dbReference type="GO" id="GO:0042742">
    <property type="term" value="P:defense response to bacterium"/>
    <property type="evidence" value="ECO:0007669"/>
    <property type="project" value="UniProtKB-KW"/>
</dbReference>
<dbReference type="PANTHER" id="PTHR38107:SF3">
    <property type="entry name" value="LYSOZYME RRRD-RELATED"/>
    <property type="match status" value="1"/>
</dbReference>
<proteinExistence type="inferred from homology"/>
<evidence type="ECO:0000313" key="5">
    <source>
        <dbReference type="EMBL" id="APV35072.1"/>
    </source>
</evidence>
<keyword evidence="1 3" id="KW-0929">Antimicrobial</keyword>
<organism evidence="5 6">
    <name type="scientific">Acinetobacter soli</name>
    <dbReference type="NCBI Taxonomy" id="487316"/>
    <lineage>
        <taxon>Bacteria</taxon>
        <taxon>Pseudomonadati</taxon>
        <taxon>Pseudomonadota</taxon>
        <taxon>Gammaproteobacteria</taxon>
        <taxon>Moraxellales</taxon>
        <taxon>Moraxellaceae</taxon>
        <taxon>Acinetobacter</taxon>
    </lineage>
</organism>
<evidence type="ECO:0000256" key="2">
    <source>
        <dbReference type="ARBA" id="ARBA00022638"/>
    </source>
</evidence>
<dbReference type="InterPro" id="IPR051018">
    <property type="entry name" value="Bacteriophage_GH24"/>
</dbReference>
<gene>
    <name evidence="5" type="ORF">BEN76_03155</name>
</gene>
<dbReference type="SUPFAM" id="SSF53955">
    <property type="entry name" value="Lysozyme-like"/>
    <property type="match status" value="1"/>
</dbReference>
<dbReference type="GO" id="GO:0009253">
    <property type="term" value="P:peptidoglycan catabolic process"/>
    <property type="evidence" value="ECO:0007669"/>
    <property type="project" value="InterPro"/>
</dbReference>
<sequence>MTNKTKYFVIGSIVAASLGGFFISDVSEEQVSATAQKEGFTPKPIIPVKGDVPTTGHGTTVYCNGKKVTLKDPAISKEKALQELKCHISKNAPAFNATLKNVKVSQVEYDLYNDFVYQYGISAWKGSSMLRNLKAGNYVAACKSLLKWKYVAKRDCSIRLNNCYGVWTRQVDRYNKCIGANS</sequence>
<dbReference type="AlphaFoldDB" id="A0A1P8EFU5"/>
<dbReference type="EC" id="3.2.1.17" evidence="3"/>
<dbReference type="PANTHER" id="PTHR38107">
    <property type="match status" value="1"/>
</dbReference>
<dbReference type="InterPro" id="IPR002196">
    <property type="entry name" value="Glyco_hydro_24"/>
</dbReference>
<accession>A0A1P8EFU5</accession>
<dbReference type="InterPro" id="IPR023347">
    <property type="entry name" value="Lysozyme_dom_sf"/>
</dbReference>
<reference evidence="5 6" key="1">
    <citation type="submission" date="2016-08" db="EMBL/GenBank/DDBJ databases">
        <title>Complete genome sequence of Acinetobacter baylyi strain GFJ2.</title>
        <authorList>
            <person name="Tabata M."/>
            <person name="Kuboki S."/>
            <person name="Gibu N."/>
            <person name="Kinouchi Y."/>
            <person name="Vangnai A."/>
            <person name="Kasai D."/>
            <person name="Fukuda M."/>
        </authorList>
    </citation>
    <scope>NUCLEOTIDE SEQUENCE [LARGE SCALE GENOMIC DNA]</scope>
    <source>
        <strain evidence="5 6">GFJ2</strain>
    </source>
</reference>
<dbReference type="GO" id="GO:0031640">
    <property type="term" value="P:killing of cells of another organism"/>
    <property type="evidence" value="ECO:0007669"/>
    <property type="project" value="UniProtKB-KW"/>
</dbReference>
<dbReference type="Proteomes" id="UP000185674">
    <property type="component" value="Chromosome"/>
</dbReference>
<dbReference type="InterPro" id="IPR023346">
    <property type="entry name" value="Lysozyme-like_dom_sf"/>
</dbReference>
<keyword evidence="4" id="KW-0812">Transmembrane</keyword>
<feature type="transmembrane region" description="Helical" evidence="4">
    <location>
        <begin position="7"/>
        <end position="24"/>
    </location>
</feature>
<dbReference type="GO" id="GO:0003796">
    <property type="term" value="F:lysozyme activity"/>
    <property type="evidence" value="ECO:0007669"/>
    <property type="project" value="UniProtKB-EC"/>
</dbReference>
<dbReference type="EMBL" id="CP016896">
    <property type="protein sequence ID" value="APV35072.1"/>
    <property type="molecule type" value="Genomic_DNA"/>
</dbReference>
<protein>
    <recommendedName>
        <fullName evidence="3">Lysozyme</fullName>
        <ecNumber evidence="3">3.2.1.17</ecNumber>
    </recommendedName>
</protein>
<dbReference type="RefSeq" id="WP_076032232.1">
    <property type="nucleotide sequence ID" value="NZ_CP016896.1"/>
</dbReference>
<keyword evidence="3" id="KW-0326">Glycosidase</keyword>
<keyword evidence="4" id="KW-1133">Transmembrane helix</keyword>
<keyword evidence="4" id="KW-0472">Membrane</keyword>
<dbReference type="KEGG" id="asol:BEN76_03155"/>
<dbReference type="STRING" id="487316.BEN76_03155"/>
<evidence type="ECO:0000256" key="1">
    <source>
        <dbReference type="ARBA" id="ARBA00022529"/>
    </source>
</evidence>
<keyword evidence="2 3" id="KW-0081">Bacteriolytic enzyme</keyword>
<evidence type="ECO:0000313" key="6">
    <source>
        <dbReference type="Proteomes" id="UP000185674"/>
    </source>
</evidence>
<evidence type="ECO:0000256" key="3">
    <source>
        <dbReference type="RuleBase" id="RU003788"/>
    </source>
</evidence>
<name>A0A1P8EFU5_9GAMM</name>
<evidence type="ECO:0000256" key="4">
    <source>
        <dbReference type="SAM" id="Phobius"/>
    </source>
</evidence>
<dbReference type="GO" id="GO:0016998">
    <property type="term" value="P:cell wall macromolecule catabolic process"/>
    <property type="evidence" value="ECO:0007669"/>
    <property type="project" value="InterPro"/>
</dbReference>
<keyword evidence="3" id="KW-0378">Hydrolase</keyword>